<keyword evidence="1" id="KW-0812">Transmembrane</keyword>
<evidence type="ECO:0000256" key="1">
    <source>
        <dbReference type="SAM" id="Phobius"/>
    </source>
</evidence>
<dbReference type="AlphaFoldDB" id="A0A7D9D1Y9"/>
<keyword evidence="1" id="KW-0472">Membrane</keyword>
<proteinExistence type="predicted"/>
<organism evidence="2">
    <name type="scientific">uncultured Woeseiaceae bacterium</name>
    <dbReference type="NCBI Taxonomy" id="1983305"/>
    <lineage>
        <taxon>Bacteria</taxon>
        <taxon>Pseudomonadati</taxon>
        <taxon>Pseudomonadota</taxon>
        <taxon>Gammaproteobacteria</taxon>
        <taxon>Woeseiales</taxon>
        <taxon>Woeseiaceae</taxon>
        <taxon>environmental samples</taxon>
    </lineage>
</organism>
<gene>
    <name evidence="2" type="ORF">JTBB02_V1_20006</name>
</gene>
<accession>A0A7D9D1Y9</accession>
<protein>
    <submittedName>
        <fullName evidence="2">Uncharacterized protein</fullName>
    </submittedName>
</protein>
<keyword evidence="1" id="KW-1133">Transmembrane helix</keyword>
<dbReference type="EMBL" id="LR633966">
    <property type="protein sequence ID" value="VUX54877.1"/>
    <property type="molecule type" value="Genomic_DNA"/>
</dbReference>
<evidence type="ECO:0000313" key="2">
    <source>
        <dbReference type="EMBL" id="VUX54877.1"/>
    </source>
</evidence>
<feature type="transmembrane region" description="Helical" evidence="1">
    <location>
        <begin position="26"/>
        <end position="49"/>
    </location>
</feature>
<sequence>MSEMICESRIADIGGKKQFMSKIREWVMRITICGQYLTFISLFAIAFLGSSIASGQGEPKFIAPKYMMIKIDCHDAWNYSHPAGTNDHVAVTLVFTDGQTDTKEKVPDCSAFSDAYFEFIINDNHKPENVDYVTLSIDGDDMFVIDDMWLMHAELDVKTFPGHDIKIRGIEYDVKDGIVVFTWTRNLEHDNRILVCMSTDTTDGTSDQCLPIVSTDTDTRRWYSGATPPTHMPLPCPKDSRSVDGETFATEFKGLTIGLVHYYNAGANDNMSANFDVCKMYPSWRPSGRVMGRLIYKNPDDPDSSIANLSERPYTKPLFRFWSDKNVDNVATTNEDFGKSNIPGVVNAYKKMAVAGHIFVSKPPNFKTLSLDLYFNRKTNDYFAASKDIKSESGWMELVAPGGDWVWRENLGWILPPYKPGQE</sequence>
<reference evidence="2" key="1">
    <citation type="submission" date="2019-07" db="EMBL/GenBank/DDBJ databases">
        <authorList>
            <person name="Weber M."/>
            <person name="Kostadinov I."/>
            <person name="Kostadinov D I."/>
        </authorList>
    </citation>
    <scope>NUCLEOTIDE SEQUENCE</scope>
    <source>
        <strain evidence="2">Gfbio:sag-sample-b02:053724c1-46a9-4a36-b237-ea2bf867836b</strain>
    </source>
</reference>
<name>A0A7D9D1Y9_9GAMM</name>